<reference evidence="2" key="1">
    <citation type="journal article" date="2009" name="PLoS ONE">
        <title>Methylobacterium genome sequences: a reference blueprint to investigate microbial metabolism of C1 compounds from natural and industrial sources.</title>
        <authorList>
            <person name="Vuilleumier S."/>
            <person name="Chistoserdova L."/>
            <person name="Lee M.-C."/>
            <person name="Bringel F."/>
            <person name="Lajus A."/>
            <person name="Zhou Y."/>
            <person name="Gourion B."/>
            <person name="Barbe V."/>
            <person name="Chang J."/>
            <person name="Cruveiller S."/>
            <person name="Dossat C."/>
            <person name="Gillett W."/>
            <person name="Gruffaz C."/>
            <person name="Haugen E."/>
            <person name="Hourcade E."/>
            <person name="Levy R."/>
            <person name="Mangenot S."/>
            <person name="Muller E."/>
            <person name="Nadalig T."/>
            <person name="Pagni M."/>
            <person name="Penny C."/>
            <person name="Peyraud R."/>
            <person name="Robinson D.G."/>
            <person name="Roche D."/>
            <person name="Rouy Z."/>
            <person name="Saenampechek C."/>
            <person name="Salvignol G."/>
            <person name="Vallenet D."/>
            <person name="Wu Z."/>
            <person name="Marx C.J."/>
            <person name="Vorholt J.A."/>
            <person name="Olson M.V."/>
            <person name="Kaul R."/>
            <person name="Weissenbach J."/>
            <person name="Medigue C."/>
            <person name="Lidstrom M.E."/>
        </authorList>
    </citation>
    <scope>NUCLEOTIDE SEQUENCE [LARGE SCALE GENOMIC DNA]</scope>
    <source>
        <strain evidence="2">DSM 6343 / CIP 106787 / DM4</strain>
    </source>
</reference>
<organism evidence="1 2">
    <name type="scientific">Methylorubrum extorquens (strain DSM 6343 / CIP 106787 / DM4)</name>
    <name type="common">Methylobacterium extorquens</name>
    <dbReference type="NCBI Taxonomy" id="661410"/>
    <lineage>
        <taxon>Bacteria</taxon>
        <taxon>Pseudomonadati</taxon>
        <taxon>Pseudomonadota</taxon>
        <taxon>Alphaproteobacteria</taxon>
        <taxon>Hyphomicrobiales</taxon>
        <taxon>Methylobacteriaceae</taxon>
        <taxon>Methylorubrum</taxon>
    </lineage>
</organism>
<name>C7CCB0_METED</name>
<evidence type="ECO:0000313" key="1">
    <source>
        <dbReference type="EMBL" id="CAX22456.1"/>
    </source>
</evidence>
<evidence type="ECO:0000313" key="2">
    <source>
        <dbReference type="Proteomes" id="UP000008070"/>
    </source>
</evidence>
<protein>
    <submittedName>
        <fullName evidence="1">Uncharacterized protein</fullName>
    </submittedName>
</protein>
<sequence>MPKHVCIDPQDPYAQREVLIEFGGSPFSIHLIRALDVWNVDILPDLVEEQRKDLKREIAADYNFRDQLAYPITGPAGNRSCA</sequence>
<dbReference type="GeneID" id="72988096"/>
<gene>
    <name evidence="1" type="ORF">METD_I0822</name>
</gene>
<dbReference type="HOGENOM" id="CLU_2554345_0_0_5"/>
<dbReference type="EMBL" id="FP103042">
    <property type="protein sequence ID" value="CAX22456.1"/>
    <property type="molecule type" value="Genomic_DNA"/>
</dbReference>
<dbReference type="AlphaFoldDB" id="C7CCB0"/>
<dbReference type="KEGG" id="mdi:METDI0822"/>
<proteinExistence type="predicted"/>
<dbReference type="RefSeq" id="WP_015821215.1">
    <property type="nucleotide sequence ID" value="NC_012988.1"/>
</dbReference>
<dbReference type="Proteomes" id="UP000008070">
    <property type="component" value="Chromosome"/>
</dbReference>
<accession>C7CCB0</accession>